<dbReference type="InterPro" id="IPR050593">
    <property type="entry name" value="LovG"/>
</dbReference>
<reference evidence="5 6" key="2">
    <citation type="submission" date="2024-05" db="EMBL/GenBank/DDBJ databases">
        <authorList>
            <person name="Chen Y."/>
            <person name="Shah S."/>
            <person name="Dougan E. K."/>
            <person name="Thang M."/>
            <person name="Chan C."/>
        </authorList>
    </citation>
    <scope>NUCLEOTIDE SEQUENCE [LARGE SCALE GENOMIC DNA]</scope>
</reference>
<protein>
    <recommendedName>
        <fullName evidence="3">Serine hydrolase domain-containing protein</fullName>
    </recommendedName>
</protein>
<dbReference type="GO" id="GO:0005737">
    <property type="term" value="C:cytoplasm"/>
    <property type="evidence" value="ECO:0007669"/>
    <property type="project" value="TreeGrafter"/>
</dbReference>
<dbReference type="EMBL" id="CAMXCT030000786">
    <property type="protein sequence ID" value="CAL4770592.1"/>
    <property type="molecule type" value="Genomic_DNA"/>
</dbReference>
<feature type="region of interest" description="Disordered" evidence="2">
    <location>
        <begin position="547"/>
        <end position="566"/>
    </location>
</feature>
<dbReference type="PANTHER" id="PTHR48070">
    <property type="entry name" value="ESTERASE OVCA2"/>
    <property type="match status" value="1"/>
</dbReference>
<feature type="compositionally biased region" description="Low complexity" evidence="2">
    <location>
        <begin position="588"/>
        <end position="602"/>
    </location>
</feature>
<dbReference type="Proteomes" id="UP001152797">
    <property type="component" value="Unassembled WGS sequence"/>
</dbReference>
<feature type="compositionally biased region" description="Basic and acidic residues" evidence="2">
    <location>
        <begin position="604"/>
        <end position="639"/>
    </location>
</feature>
<evidence type="ECO:0000256" key="2">
    <source>
        <dbReference type="SAM" id="MobiDB-lite"/>
    </source>
</evidence>
<proteinExistence type="predicted"/>
<gene>
    <name evidence="4" type="ORF">C1SCF055_LOCUS10901</name>
</gene>
<feature type="region of interest" description="Disordered" evidence="2">
    <location>
        <begin position="329"/>
        <end position="370"/>
    </location>
</feature>
<accession>A0A9P1C1A5</accession>
<dbReference type="SUPFAM" id="SSF53474">
    <property type="entry name" value="alpha/beta-Hydrolases"/>
    <property type="match status" value="1"/>
</dbReference>
<reference evidence="4" key="1">
    <citation type="submission" date="2022-10" db="EMBL/GenBank/DDBJ databases">
        <authorList>
            <person name="Chen Y."/>
            <person name="Dougan E. K."/>
            <person name="Chan C."/>
            <person name="Rhodes N."/>
            <person name="Thang M."/>
        </authorList>
    </citation>
    <scope>NUCLEOTIDE SEQUENCE</scope>
</reference>
<dbReference type="EMBL" id="CAMXCT020000786">
    <property type="protein sequence ID" value="CAL1136655.1"/>
    <property type="molecule type" value="Genomic_DNA"/>
</dbReference>
<feature type="compositionally biased region" description="Basic and acidic residues" evidence="2">
    <location>
        <begin position="547"/>
        <end position="558"/>
    </location>
</feature>
<feature type="region of interest" description="Disordered" evidence="2">
    <location>
        <begin position="576"/>
        <end position="658"/>
    </location>
</feature>
<evidence type="ECO:0000256" key="1">
    <source>
        <dbReference type="ARBA" id="ARBA00022801"/>
    </source>
</evidence>
<evidence type="ECO:0000259" key="3">
    <source>
        <dbReference type="Pfam" id="PF03959"/>
    </source>
</evidence>
<comment type="caution">
    <text evidence="4">The sequence shown here is derived from an EMBL/GenBank/DDBJ whole genome shotgun (WGS) entry which is preliminary data.</text>
</comment>
<dbReference type="OrthoDB" id="285147at2759"/>
<name>A0A9P1C1A5_9DINO</name>
<dbReference type="InterPro" id="IPR005645">
    <property type="entry name" value="FSH-like_dom"/>
</dbReference>
<keyword evidence="1" id="KW-0378">Hydrolase</keyword>
<keyword evidence="6" id="KW-1185">Reference proteome</keyword>
<dbReference type="AlphaFoldDB" id="A0A9P1C1A5"/>
<feature type="domain" description="Serine hydrolase" evidence="3">
    <location>
        <begin position="59"/>
        <end position="283"/>
    </location>
</feature>
<evidence type="ECO:0000313" key="4">
    <source>
        <dbReference type="EMBL" id="CAI3983280.1"/>
    </source>
</evidence>
<dbReference type="Gene3D" id="3.40.50.1820">
    <property type="entry name" value="alpha/beta hydrolase"/>
    <property type="match status" value="1"/>
</dbReference>
<sequence>MGTLRAMRSSPTAVAGRLEELRFSLEAFRRRSNQSRYARSDAKESAKTATVAADVSSSDSLRVLCLHGYLQNGDVFKQKTGSLRRVLKGCEFTFLDAPHIAEPFPDSNPDMDDASSAGGVGGRGWWTSGENQQRKEGEAWVRPAQSFACAGFDEGVAHARSSCADIAQDGHGFDGVLAFSQGCAVASMLLREAQQDKGHPLANVKFAILVGGFIPRDTTIASRLRGENGIDSAPLEVHSLLVSGENDLLVPRLRSEALAALYAPLKLGWFDHPGRHGLPNATGTFKQELQIPQSEVTYAPDQAEAEQGQVILEEKNKKRVRYWWEEGYVPGNEKDSDDEKSESGSETKATECEKQPDINALPSVDGEDSDYEVVVPGDAKGGRLVRWGGLHGRLCLADGDLALEDGECESDKSQKALAPLQDYLDELLIPTGEPTEVQAQTGAESLPALENMPPAAAETMAIVLYQTPASRVKPWSFCTITDSMSSKVDQAEVQQVFAIEDAKRNNRLYSEEMQALSQVAIGNYFLRQQQGFEVVQKAKEDEAIRRRQVKEGSKERLPGTKQPLAVSQAWQEHQQVEAASFQKPRKTLLPGSLAGGSSSSSSRMPKETMRKEPGPKPGRQKEVHQDAFDDSDFEPKFKIPEMPLSRRCYRPSHFDEAS</sequence>
<dbReference type="PANTHER" id="PTHR48070:SF6">
    <property type="entry name" value="ESTERASE OVCA2"/>
    <property type="match status" value="1"/>
</dbReference>
<evidence type="ECO:0000313" key="6">
    <source>
        <dbReference type="Proteomes" id="UP001152797"/>
    </source>
</evidence>
<dbReference type="Pfam" id="PF03959">
    <property type="entry name" value="FSH1"/>
    <property type="match status" value="1"/>
</dbReference>
<dbReference type="GO" id="GO:0016787">
    <property type="term" value="F:hydrolase activity"/>
    <property type="evidence" value="ECO:0007669"/>
    <property type="project" value="UniProtKB-KW"/>
</dbReference>
<dbReference type="EMBL" id="CAMXCT010000786">
    <property type="protein sequence ID" value="CAI3983280.1"/>
    <property type="molecule type" value="Genomic_DNA"/>
</dbReference>
<evidence type="ECO:0000313" key="5">
    <source>
        <dbReference type="EMBL" id="CAL4770592.1"/>
    </source>
</evidence>
<dbReference type="GO" id="GO:0005634">
    <property type="term" value="C:nucleus"/>
    <property type="evidence" value="ECO:0007669"/>
    <property type="project" value="TreeGrafter"/>
</dbReference>
<feature type="region of interest" description="Disordered" evidence="2">
    <location>
        <begin position="104"/>
        <end position="138"/>
    </location>
</feature>
<organism evidence="4">
    <name type="scientific">Cladocopium goreaui</name>
    <dbReference type="NCBI Taxonomy" id="2562237"/>
    <lineage>
        <taxon>Eukaryota</taxon>
        <taxon>Sar</taxon>
        <taxon>Alveolata</taxon>
        <taxon>Dinophyceae</taxon>
        <taxon>Suessiales</taxon>
        <taxon>Symbiodiniaceae</taxon>
        <taxon>Cladocopium</taxon>
    </lineage>
</organism>
<feature type="compositionally biased region" description="Basic and acidic residues" evidence="2">
    <location>
        <begin position="341"/>
        <end position="356"/>
    </location>
</feature>
<dbReference type="InterPro" id="IPR029058">
    <property type="entry name" value="AB_hydrolase_fold"/>
</dbReference>